<evidence type="ECO:0000313" key="3">
    <source>
        <dbReference type="Proteomes" id="UP000738879"/>
    </source>
</evidence>
<dbReference type="EMBL" id="JAGZJA010000008">
    <property type="protein sequence ID" value="MBS5147250.1"/>
    <property type="molecule type" value="Genomic_DNA"/>
</dbReference>
<organism evidence="2 3">
    <name type="scientific">Collinsella intestinalis</name>
    <dbReference type="NCBI Taxonomy" id="147207"/>
    <lineage>
        <taxon>Bacteria</taxon>
        <taxon>Bacillati</taxon>
        <taxon>Actinomycetota</taxon>
        <taxon>Coriobacteriia</taxon>
        <taxon>Coriobacteriales</taxon>
        <taxon>Coriobacteriaceae</taxon>
        <taxon>Collinsella</taxon>
    </lineage>
</organism>
<evidence type="ECO:0000256" key="1">
    <source>
        <dbReference type="SAM" id="MobiDB-lite"/>
    </source>
</evidence>
<feature type="region of interest" description="Disordered" evidence="1">
    <location>
        <begin position="17"/>
        <end position="52"/>
    </location>
</feature>
<evidence type="ECO:0000313" key="2">
    <source>
        <dbReference type="EMBL" id="MBS5147250.1"/>
    </source>
</evidence>
<dbReference type="Proteomes" id="UP000738879">
    <property type="component" value="Unassembled WGS sequence"/>
</dbReference>
<accession>A0A943GN56</accession>
<dbReference type="AlphaFoldDB" id="A0A943GN56"/>
<comment type="caution">
    <text evidence="2">The sequence shown here is derived from an EMBL/GenBank/DDBJ whole genome shotgun (WGS) entry which is preliminary data.</text>
</comment>
<name>A0A943GN56_9ACTN</name>
<proteinExistence type="predicted"/>
<reference evidence="2" key="1">
    <citation type="submission" date="2021-02" db="EMBL/GenBank/DDBJ databases">
        <title>Infant gut strain persistence is associated with maternal origin, phylogeny, and functional potential including surface adhesion and iron acquisition.</title>
        <authorList>
            <person name="Lou Y.C."/>
        </authorList>
    </citation>
    <scope>NUCLEOTIDE SEQUENCE</scope>
    <source>
        <strain evidence="2">L3_128_245G1_dasL3_128_245G1_concoct_49</strain>
    </source>
</reference>
<sequence length="69" mass="7083">MSLSNYDCLYAKQRESMAAPDGSALGDGARAEAPSPSVAVRPSVKTSASGVLRSTAKVTTLGETPVKKN</sequence>
<protein>
    <submittedName>
        <fullName evidence="2">Uncharacterized protein</fullName>
    </submittedName>
</protein>
<gene>
    <name evidence="2" type="ORF">KHY67_06065</name>
</gene>